<evidence type="ECO:0000256" key="4">
    <source>
        <dbReference type="ARBA" id="ARBA00004931"/>
    </source>
</evidence>
<dbReference type="EC" id="2.6.1.42" evidence="7"/>
<evidence type="ECO:0000256" key="6">
    <source>
        <dbReference type="ARBA" id="ARBA00009320"/>
    </source>
</evidence>
<keyword evidence="10" id="KW-0028">Amino-acid biosynthesis</keyword>
<name>A0A9X9XB00_9PROT</name>
<gene>
    <name evidence="14" type="ORF">GXW74_10335</name>
</gene>
<organism evidence="14 15">
    <name type="scientific">Neoroseomonas eburnea</name>
    <dbReference type="NCBI Taxonomy" id="1346889"/>
    <lineage>
        <taxon>Bacteria</taxon>
        <taxon>Pseudomonadati</taxon>
        <taxon>Pseudomonadota</taxon>
        <taxon>Alphaproteobacteria</taxon>
        <taxon>Acetobacterales</taxon>
        <taxon>Acetobacteraceae</taxon>
        <taxon>Neoroseomonas</taxon>
    </lineage>
</organism>
<evidence type="ECO:0000256" key="11">
    <source>
        <dbReference type="ARBA" id="ARBA00048212"/>
    </source>
</evidence>
<proteinExistence type="inferred from homology"/>
<dbReference type="InterPro" id="IPR043132">
    <property type="entry name" value="BCAT-like_C"/>
</dbReference>
<evidence type="ECO:0000256" key="9">
    <source>
        <dbReference type="ARBA" id="ARBA00022898"/>
    </source>
</evidence>
<dbReference type="GO" id="GO:0009082">
    <property type="term" value="P:branched-chain amino acid biosynthetic process"/>
    <property type="evidence" value="ECO:0007669"/>
    <property type="project" value="UniProtKB-KW"/>
</dbReference>
<dbReference type="InterPro" id="IPR043131">
    <property type="entry name" value="BCAT-like_N"/>
</dbReference>
<evidence type="ECO:0000256" key="3">
    <source>
        <dbReference type="ARBA" id="ARBA00004824"/>
    </source>
</evidence>
<comment type="pathway">
    <text evidence="5">Amino-acid biosynthesis; L-leucine biosynthesis; L-leucine from 3-methyl-2-oxobutanoate: step 4/4.</text>
</comment>
<accession>A0A9X9XB00</accession>
<dbReference type="SUPFAM" id="SSF56752">
    <property type="entry name" value="D-aminoacid aminotransferase-like PLP-dependent enzymes"/>
    <property type="match status" value="1"/>
</dbReference>
<dbReference type="PANTHER" id="PTHR42743">
    <property type="entry name" value="AMINO-ACID AMINOTRANSFERASE"/>
    <property type="match status" value="1"/>
</dbReference>
<comment type="catalytic activity">
    <reaction evidence="12">
        <text>L-isoleucine + 2-oxoglutarate = (S)-3-methyl-2-oxopentanoate + L-glutamate</text>
        <dbReference type="Rhea" id="RHEA:24801"/>
        <dbReference type="ChEBI" id="CHEBI:16810"/>
        <dbReference type="ChEBI" id="CHEBI:29985"/>
        <dbReference type="ChEBI" id="CHEBI:35146"/>
        <dbReference type="ChEBI" id="CHEBI:58045"/>
        <dbReference type="EC" id="2.6.1.42"/>
    </reaction>
</comment>
<dbReference type="RefSeq" id="WP_211846417.1">
    <property type="nucleotide sequence ID" value="NZ_JAAEDL010000008.1"/>
</dbReference>
<comment type="pathway">
    <text evidence="4">Amino-acid biosynthesis; L-valine biosynthesis; L-valine from pyruvate: step 4/4.</text>
</comment>
<evidence type="ECO:0000256" key="8">
    <source>
        <dbReference type="ARBA" id="ARBA00014472"/>
    </source>
</evidence>
<dbReference type="Proteomes" id="UP001138709">
    <property type="component" value="Unassembled WGS sequence"/>
</dbReference>
<evidence type="ECO:0000256" key="5">
    <source>
        <dbReference type="ARBA" id="ARBA00005072"/>
    </source>
</evidence>
<dbReference type="InterPro" id="IPR050571">
    <property type="entry name" value="Class-IV_PLP-Dep_Aminotrnsfr"/>
</dbReference>
<dbReference type="GO" id="GO:0004084">
    <property type="term" value="F:branched-chain-amino-acid transaminase activity"/>
    <property type="evidence" value="ECO:0007669"/>
    <property type="project" value="UniProtKB-EC"/>
</dbReference>
<dbReference type="Pfam" id="PF01063">
    <property type="entry name" value="Aminotran_4"/>
    <property type="match status" value="1"/>
</dbReference>
<keyword evidence="10" id="KW-0100">Branched-chain amino acid biosynthesis</keyword>
<evidence type="ECO:0000256" key="12">
    <source>
        <dbReference type="ARBA" id="ARBA00048798"/>
    </source>
</evidence>
<dbReference type="InterPro" id="IPR001544">
    <property type="entry name" value="Aminotrans_IV"/>
</dbReference>
<comment type="catalytic activity">
    <reaction evidence="13">
        <text>L-leucine + 2-oxoglutarate = 4-methyl-2-oxopentanoate + L-glutamate</text>
        <dbReference type="Rhea" id="RHEA:18321"/>
        <dbReference type="ChEBI" id="CHEBI:16810"/>
        <dbReference type="ChEBI" id="CHEBI:17865"/>
        <dbReference type="ChEBI" id="CHEBI:29985"/>
        <dbReference type="ChEBI" id="CHEBI:57427"/>
        <dbReference type="EC" id="2.6.1.42"/>
    </reaction>
</comment>
<protein>
    <recommendedName>
        <fullName evidence="8">Probable branched-chain-amino-acid aminotransferase</fullName>
        <ecNumber evidence="7">2.6.1.42</ecNumber>
    </recommendedName>
</protein>
<dbReference type="FunFam" id="3.20.10.10:FF:000002">
    <property type="entry name" value="D-alanine aminotransferase"/>
    <property type="match status" value="1"/>
</dbReference>
<sequence length="304" mass="34666">MNAIDELAAVKGVAYMDGRYMPLAEAAVPIVDRGFLRSDVTYDALHVWKGRFFRLQDHIDRFRASIAGLRMSLPHTDEELRGILMECVRRTRQRDAFVMVICSRGVQPPGTRDPRLCRNRLYVYAQPFLWIANEEQRRDGFRMILSKTQRIPPESLDQRIKNFHWLDLTMSLFEAYDRDAAVTVLPLADGTVTEGPGFNIFVVKDGALATPNRGLFEGITRRTVMEIAADLQLRCEVRPVRAEEVAAADEIFTSTTAGGITPVTWYEGRPVGDGKPGKLTMRIHDLYWQRHEYDAFCTPVAYHD</sequence>
<dbReference type="PANTHER" id="PTHR42743:SF11">
    <property type="entry name" value="AMINODEOXYCHORISMATE LYASE"/>
    <property type="match status" value="1"/>
</dbReference>
<comment type="catalytic activity">
    <reaction evidence="11">
        <text>L-valine + 2-oxoglutarate = 3-methyl-2-oxobutanoate + L-glutamate</text>
        <dbReference type="Rhea" id="RHEA:24813"/>
        <dbReference type="ChEBI" id="CHEBI:11851"/>
        <dbReference type="ChEBI" id="CHEBI:16810"/>
        <dbReference type="ChEBI" id="CHEBI:29985"/>
        <dbReference type="ChEBI" id="CHEBI:57762"/>
        <dbReference type="EC" id="2.6.1.42"/>
    </reaction>
</comment>
<evidence type="ECO:0000256" key="10">
    <source>
        <dbReference type="ARBA" id="ARBA00023304"/>
    </source>
</evidence>
<comment type="function">
    <text evidence="2">Acts on leucine, isoleucine and valine.</text>
</comment>
<evidence type="ECO:0000256" key="7">
    <source>
        <dbReference type="ARBA" id="ARBA00013053"/>
    </source>
</evidence>
<evidence type="ECO:0000256" key="13">
    <source>
        <dbReference type="ARBA" id="ARBA00049229"/>
    </source>
</evidence>
<keyword evidence="15" id="KW-1185">Reference proteome</keyword>
<comment type="similarity">
    <text evidence="6">Belongs to the class-IV pyridoxal-phosphate-dependent aminotransferase family.</text>
</comment>
<dbReference type="AlphaFoldDB" id="A0A9X9XB00"/>
<evidence type="ECO:0000256" key="2">
    <source>
        <dbReference type="ARBA" id="ARBA00003109"/>
    </source>
</evidence>
<reference evidence="14" key="1">
    <citation type="submission" date="2020-01" db="EMBL/GenBank/DDBJ databases">
        <authorList>
            <person name="Rat A."/>
        </authorList>
    </citation>
    <scope>NUCLEOTIDE SEQUENCE</scope>
    <source>
        <strain evidence="14">LMG 31228</strain>
    </source>
</reference>
<dbReference type="Gene3D" id="3.30.470.10">
    <property type="match status" value="1"/>
</dbReference>
<reference evidence="14" key="2">
    <citation type="journal article" date="2021" name="Syst. Appl. Microbiol.">
        <title>Roseomonas hellenica sp. nov., isolated from roots of wild-growing Alkanna tinctoria.</title>
        <authorList>
            <person name="Rat A."/>
            <person name="Naranjo H.D."/>
            <person name="Lebbe L."/>
            <person name="Cnockaert M."/>
            <person name="Krigas N."/>
            <person name="Grigoriadou K."/>
            <person name="Maloupa E."/>
            <person name="Willems A."/>
        </authorList>
    </citation>
    <scope>NUCLEOTIDE SEQUENCE</scope>
    <source>
        <strain evidence="14">LMG 31228</strain>
    </source>
</reference>
<evidence type="ECO:0000256" key="1">
    <source>
        <dbReference type="ARBA" id="ARBA00001933"/>
    </source>
</evidence>
<evidence type="ECO:0000313" key="15">
    <source>
        <dbReference type="Proteomes" id="UP001138709"/>
    </source>
</evidence>
<dbReference type="EMBL" id="JAAEDL010000008">
    <property type="protein sequence ID" value="MBR0680886.1"/>
    <property type="molecule type" value="Genomic_DNA"/>
</dbReference>
<comment type="cofactor">
    <cofactor evidence="1">
        <name>pyridoxal 5'-phosphate</name>
        <dbReference type="ChEBI" id="CHEBI:597326"/>
    </cofactor>
</comment>
<dbReference type="Gene3D" id="3.20.10.10">
    <property type="entry name" value="D-amino Acid Aminotransferase, subunit A, domain 2"/>
    <property type="match status" value="1"/>
</dbReference>
<keyword evidence="9" id="KW-0663">Pyridoxal phosphate</keyword>
<comment type="pathway">
    <text evidence="3">Amino-acid biosynthesis; L-isoleucine biosynthesis; L-isoleucine from 2-oxobutanoate: step 4/4.</text>
</comment>
<keyword evidence="14" id="KW-0808">Transferase</keyword>
<evidence type="ECO:0000313" key="14">
    <source>
        <dbReference type="EMBL" id="MBR0680886.1"/>
    </source>
</evidence>
<dbReference type="GO" id="GO:0008652">
    <property type="term" value="P:amino acid biosynthetic process"/>
    <property type="evidence" value="ECO:0007669"/>
    <property type="project" value="UniProtKB-ARBA"/>
</dbReference>
<dbReference type="InterPro" id="IPR036038">
    <property type="entry name" value="Aminotransferase-like"/>
</dbReference>
<comment type="caution">
    <text evidence="14">The sequence shown here is derived from an EMBL/GenBank/DDBJ whole genome shotgun (WGS) entry which is preliminary data.</text>
</comment>